<proteinExistence type="predicted"/>
<sequence>MSWLEDYRDRDEEMRRVKGQPISADLEAWEKYVDDGMYPLAEGLSFLAPTQEDADIGEEVLDA</sequence>
<dbReference type="AlphaFoldDB" id="A0A0F9EQG2"/>
<accession>A0A0F9EQG2</accession>
<comment type="caution">
    <text evidence="1">The sequence shown here is derived from an EMBL/GenBank/DDBJ whole genome shotgun (WGS) entry which is preliminary data.</text>
</comment>
<name>A0A0F9EQG2_9ZZZZ</name>
<dbReference type="EMBL" id="LAZR01035950">
    <property type="protein sequence ID" value="KKL26123.1"/>
    <property type="molecule type" value="Genomic_DNA"/>
</dbReference>
<protein>
    <submittedName>
        <fullName evidence="1">Uncharacterized protein</fullName>
    </submittedName>
</protein>
<reference evidence="1" key="1">
    <citation type="journal article" date="2015" name="Nature">
        <title>Complex archaea that bridge the gap between prokaryotes and eukaryotes.</title>
        <authorList>
            <person name="Spang A."/>
            <person name="Saw J.H."/>
            <person name="Jorgensen S.L."/>
            <person name="Zaremba-Niedzwiedzka K."/>
            <person name="Martijn J."/>
            <person name="Lind A.E."/>
            <person name="van Eijk R."/>
            <person name="Schleper C."/>
            <person name="Guy L."/>
            <person name="Ettema T.J."/>
        </authorList>
    </citation>
    <scope>NUCLEOTIDE SEQUENCE</scope>
</reference>
<organism evidence="1">
    <name type="scientific">marine sediment metagenome</name>
    <dbReference type="NCBI Taxonomy" id="412755"/>
    <lineage>
        <taxon>unclassified sequences</taxon>
        <taxon>metagenomes</taxon>
        <taxon>ecological metagenomes</taxon>
    </lineage>
</organism>
<gene>
    <name evidence="1" type="ORF">LCGC14_2398400</name>
</gene>
<evidence type="ECO:0000313" key="1">
    <source>
        <dbReference type="EMBL" id="KKL26123.1"/>
    </source>
</evidence>